<dbReference type="Proteomes" id="UP000204221">
    <property type="component" value="Chromosome"/>
</dbReference>
<reference evidence="1 2" key="1">
    <citation type="submission" date="2017-07" db="EMBL/GenBank/DDBJ databases">
        <title>Complete genome sequence of Actinoalloteichus hoggarensis DSM 45943, type strain of Actinoalloteichus hoggarensis.</title>
        <authorList>
            <person name="Ruckert C."/>
            <person name="Nouioui I."/>
            <person name="Willmese J."/>
            <person name="van Wezel G."/>
            <person name="Klenk H.-P."/>
            <person name="Kalinowski J."/>
            <person name="Zotchev S.B."/>
        </authorList>
    </citation>
    <scope>NUCLEOTIDE SEQUENCE [LARGE SCALE GENOMIC DNA]</scope>
    <source>
        <strain evidence="1 2">DSM 45943</strain>
    </source>
</reference>
<organism evidence="1 2">
    <name type="scientific">Actinoalloteichus hoggarensis</name>
    <dbReference type="NCBI Taxonomy" id="1470176"/>
    <lineage>
        <taxon>Bacteria</taxon>
        <taxon>Bacillati</taxon>
        <taxon>Actinomycetota</taxon>
        <taxon>Actinomycetes</taxon>
        <taxon>Pseudonocardiales</taxon>
        <taxon>Pseudonocardiaceae</taxon>
        <taxon>Actinoalloteichus</taxon>
    </lineage>
</organism>
<dbReference type="PIRSF" id="PIRSF017393">
    <property type="entry name" value="MTase_SAV2177"/>
    <property type="match status" value="1"/>
</dbReference>
<dbReference type="GO" id="GO:0032259">
    <property type="term" value="P:methylation"/>
    <property type="evidence" value="ECO:0007669"/>
    <property type="project" value="UniProtKB-KW"/>
</dbReference>
<proteinExistence type="predicted"/>
<dbReference type="KEGG" id="ahg:AHOG_00390"/>
<dbReference type="Pfam" id="PF04672">
    <property type="entry name" value="Methyltransf_19"/>
    <property type="match status" value="1"/>
</dbReference>
<dbReference type="OrthoDB" id="4134439at2"/>
<name>A0A221VWX8_9PSEU</name>
<keyword evidence="1" id="KW-0808">Transferase</keyword>
<dbReference type="GO" id="GO:0008168">
    <property type="term" value="F:methyltransferase activity"/>
    <property type="evidence" value="ECO:0007669"/>
    <property type="project" value="UniProtKB-KW"/>
</dbReference>
<dbReference type="SUPFAM" id="SSF53335">
    <property type="entry name" value="S-adenosyl-L-methionine-dependent methyltransferases"/>
    <property type="match status" value="1"/>
</dbReference>
<gene>
    <name evidence="1" type="ORF">AHOG_00390</name>
</gene>
<dbReference type="InterPro" id="IPR006764">
    <property type="entry name" value="SAM_dep_MeTrfase_SAV2177_type"/>
</dbReference>
<keyword evidence="2" id="KW-1185">Reference proteome</keyword>
<dbReference type="Gene3D" id="3.40.50.150">
    <property type="entry name" value="Vaccinia Virus protein VP39"/>
    <property type="match status" value="1"/>
</dbReference>
<keyword evidence="1" id="KW-0489">Methyltransferase</keyword>
<evidence type="ECO:0000313" key="1">
    <source>
        <dbReference type="EMBL" id="ASO17751.1"/>
    </source>
</evidence>
<dbReference type="AlphaFoldDB" id="A0A221VWX8"/>
<sequence>MEPTPRVGLDLTTPNPARIYDYSLGGAHNVAADRMVGDSIMAVTRNGRQVARANRDFLRRSVRHCVHAGVTQFLDLGSGIPSVGNVHEIAKAVDPSSRVVYVDDEAVAVAQTRAALTGMDSAAVVRADLRDAVAVLDASETRRLIDFDRPVALMTVAVLHYLDREEDMRTVLAPYHRLLVSGSYFVVSHATADGREAEAAAVADRFATTTHRIHYRSRSEVQALFDGFSLVEPGVVWTSQWRPDGESDGSEPSDSACWAGVGRRD</sequence>
<dbReference type="InterPro" id="IPR029063">
    <property type="entry name" value="SAM-dependent_MTases_sf"/>
</dbReference>
<protein>
    <submittedName>
        <fullName evidence="1">S-adenosyl methyltransferase</fullName>
    </submittedName>
</protein>
<dbReference type="RefSeq" id="WP_093939591.1">
    <property type="nucleotide sequence ID" value="NZ_CP022521.1"/>
</dbReference>
<accession>A0A221VWX8</accession>
<evidence type="ECO:0000313" key="2">
    <source>
        <dbReference type="Proteomes" id="UP000204221"/>
    </source>
</evidence>
<dbReference type="EMBL" id="CP022521">
    <property type="protein sequence ID" value="ASO17751.1"/>
    <property type="molecule type" value="Genomic_DNA"/>
</dbReference>